<dbReference type="RefSeq" id="WP_188815361.1">
    <property type="nucleotide sequence ID" value="NZ_BMHT01000006.1"/>
</dbReference>
<dbReference type="PANTHER" id="PTHR10655:SF17">
    <property type="entry name" value="LYSOPHOSPHOLIPASE-LIKE PROTEIN 1"/>
    <property type="match status" value="1"/>
</dbReference>
<dbReference type="InterPro" id="IPR000073">
    <property type="entry name" value="AB_hydrolase_1"/>
</dbReference>
<dbReference type="InterPro" id="IPR050565">
    <property type="entry name" value="LYPA1-2/EST-like"/>
</dbReference>
<dbReference type="InterPro" id="IPR029058">
    <property type="entry name" value="AB_hydrolase_fold"/>
</dbReference>
<dbReference type="GO" id="GO:0016787">
    <property type="term" value="F:hydrolase activity"/>
    <property type="evidence" value="ECO:0007669"/>
    <property type="project" value="UniProtKB-KW"/>
</dbReference>
<proteinExistence type="predicted"/>
<gene>
    <name evidence="2" type="ORF">GCM10011383_35430</name>
</gene>
<dbReference type="Proteomes" id="UP000632273">
    <property type="component" value="Unassembled WGS sequence"/>
</dbReference>
<dbReference type="PANTHER" id="PTHR10655">
    <property type="entry name" value="LYSOPHOSPHOLIPASE-RELATED"/>
    <property type="match status" value="1"/>
</dbReference>
<accession>A0ABQ1UJN6</accession>
<organism evidence="2 3">
    <name type="scientific">Hymenobacter cavernae</name>
    <dbReference type="NCBI Taxonomy" id="2044852"/>
    <lineage>
        <taxon>Bacteria</taxon>
        <taxon>Pseudomonadati</taxon>
        <taxon>Bacteroidota</taxon>
        <taxon>Cytophagia</taxon>
        <taxon>Cytophagales</taxon>
        <taxon>Hymenobacteraceae</taxon>
        <taxon>Hymenobacter</taxon>
    </lineage>
</organism>
<comment type="caution">
    <text evidence="2">The sequence shown here is derived from an EMBL/GenBank/DDBJ whole genome shotgun (WGS) entry which is preliminary data.</text>
</comment>
<feature type="domain" description="AB hydrolase-1" evidence="1">
    <location>
        <begin position="78"/>
        <end position="173"/>
    </location>
</feature>
<dbReference type="EMBL" id="BMHT01000006">
    <property type="protein sequence ID" value="GGF20662.1"/>
    <property type="molecule type" value="Genomic_DNA"/>
</dbReference>
<evidence type="ECO:0000313" key="2">
    <source>
        <dbReference type="EMBL" id="GGF20662.1"/>
    </source>
</evidence>
<dbReference type="Pfam" id="PF00561">
    <property type="entry name" value="Abhydrolase_1"/>
    <property type="match status" value="1"/>
</dbReference>
<reference evidence="3" key="1">
    <citation type="journal article" date="2019" name="Int. J. Syst. Evol. Microbiol.">
        <title>The Global Catalogue of Microorganisms (GCM) 10K type strain sequencing project: providing services to taxonomists for standard genome sequencing and annotation.</title>
        <authorList>
            <consortium name="The Broad Institute Genomics Platform"/>
            <consortium name="The Broad Institute Genome Sequencing Center for Infectious Disease"/>
            <person name="Wu L."/>
            <person name="Ma J."/>
        </authorList>
    </citation>
    <scope>NUCLEOTIDE SEQUENCE [LARGE SCALE GENOMIC DNA]</scope>
    <source>
        <strain evidence="3">CGMCC 1.15197</strain>
    </source>
</reference>
<sequence length="217" mass="23894">MNYQPLHYIYQPATGTPTGTTLLLLHGTGGDERDLLPLASYFGTGLNVLSVRGNVLEGGMPRFFRRLGMGVFDEEDVRFRTHELAHFLQQVSQREGFDVKQMVAVGYSNGANIAGSLLLLYPELLAGAVLWRPMQPLTREVPSPTTERRQPVFFNPGSRDPTVDAAATDRYAALLTSAGFQLTRHDTPAGHNLTQADVLAGAAWFQKHFLLPAERSV</sequence>
<protein>
    <submittedName>
        <fullName evidence="2">Hydrolase</fullName>
    </submittedName>
</protein>
<keyword evidence="3" id="KW-1185">Reference proteome</keyword>
<evidence type="ECO:0000259" key="1">
    <source>
        <dbReference type="Pfam" id="PF00561"/>
    </source>
</evidence>
<dbReference type="Gene3D" id="3.40.50.1820">
    <property type="entry name" value="alpha/beta hydrolase"/>
    <property type="match status" value="1"/>
</dbReference>
<evidence type="ECO:0000313" key="3">
    <source>
        <dbReference type="Proteomes" id="UP000632273"/>
    </source>
</evidence>
<name>A0ABQ1UJN6_9BACT</name>
<dbReference type="SUPFAM" id="SSF53474">
    <property type="entry name" value="alpha/beta-Hydrolases"/>
    <property type="match status" value="1"/>
</dbReference>
<keyword evidence="2" id="KW-0378">Hydrolase</keyword>